<proteinExistence type="predicted"/>
<protein>
    <submittedName>
        <fullName evidence="2">Uncharacterized protein</fullName>
    </submittedName>
</protein>
<comment type="caution">
    <text evidence="2">The sequence shown here is derived from an EMBL/GenBank/DDBJ whole genome shotgun (WGS) entry which is preliminary data.</text>
</comment>
<dbReference type="AlphaFoldDB" id="A0A4R8DR70"/>
<reference evidence="2 3" key="1">
    <citation type="submission" date="2019-03" db="EMBL/GenBank/DDBJ databases">
        <title>Genomic Encyclopedia of Type Strains, Phase IV (KMG-IV): sequencing the most valuable type-strain genomes for metagenomic binning, comparative biology and taxonomic classification.</title>
        <authorList>
            <person name="Goeker M."/>
        </authorList>
    </citation>
    <scope>NUCLEOTIDE SEQUENCE [LARGE SCALE GENOMIC DNA]</scope>
    <source>
        <strain evidence="2 3">DSM 100059</strain>
    </source>
</reference>
<dbReference type="Proteomes" id="UP000294498">
    <property type="component" value="Unassembled WGS sequence"/>
</dbReference>
<sequence length="492" mass="54867">MKTYLALALTLLSPNFIFAQKDAEPPAHRWLPEAMINIHDSVAVYLTGNGKEGDKNEHSIAIIDTKGVETGPEIPLPKNVFGIALFHGELLAFYQPALKGENREVRVIQVDLVHGKTGEDKTVYSVSTPYTTDFHVERDKDEQFQGLLARTSALKSKKEDVDFLNSRKQRDYDLSTALSLTTLSPTLETHLVNLTTQATTGKFLAARMNGAGELFTVTGAVGTIVAEKYNPGETTPRKLSETFLVHDNDSEDFVAHLDGLTGEALTLAVHYSKTRRTAAETAYRFDFAADKVYTAQEDVLDKDYYRALKADTTQVAKVHSSNVRFIENLVPVSIVETQDYVAVCKEIQRIYTTTSTGGGMNTTIVHYLCEAAILSVYDRQMNLLHSITIDKSLDTYIASYPGINIHLDGDKLYAITTELSGAATFTEYAYTIDLQTGAFDKKKLRKSSWAKGSVSHPMYTFWLKDGLVANYVWEMKFFGTKIRTSFFPAEYE</sequence>
<evidence type="ECO:0000256" key="1">
    <source>
        <dbReference type="SAM" id="SignalP"/>
    </source>
</evidence>
<accession>A0A4R8DR70</accession>
<evidence type="ECO:0000313" key="2">
    <source>
        <dbReference type="EMBL" id="TDX00298.1"/>
    </source>
</evidence>
<dbReference type="EMBL" id="SODV01000001">
    <property type="protein sequence ID" value="TDX00298.1"/>
    <property type="molecule type" value="Genomic_DNA"/>
</dbReference>
<feature type="signal peptide" evidence="1">
    <location>
        <begin position="1"/>
        <end position="19"/>
    </location>
</feature>
<keyword evidence="1" id="KW-0732">Signal</keyword>
<keyword evidence="3" id="KW-1185">Reference proteome</keyword>
<organism evidence="2 3">
    <name type="scientific">Dinghuibacter silviterrae</name>
    <dbReference type="NCBI Taxonomy" id="1539049"/>
    <lineage>
        <taxon>Bacteria</taxon>
        <taxon>Pseudomonadati</taxon>
        <taxon>Bacteroidota</taxon>
        <taxon>Chitinophagia</taxon>
        <taxon>Chitinophagales</taxon>
        <taxon>Chitinophagaceae</taxon>
        <taxon>Dinghuibacter</taxon>
    </lineage>
</organism>
<feature type="chain" id="PRO_5020687347" evidence="1">
    <location>
        <begin position="20"/>
        <end position="492"/>
    </location>
</feature>
<name>A0A4R8DR70_9BACT</name>
<evidence type="ECO:0000313" key="3">
    <source>
        <dbReference type="Proteomes" id="UP000294498"/>
    </source>
</evidence>
<gene>
    <name evidence="2" type="ORF">EDB95_1319</name>
</gene>
<dbReference type="RefSeq" id="WP_133991730.1">
    <property type="nucleotide sequence ID" value="NZ_SODV01000001.1"/>
</dbReference>